<sequence length="267" mass="30130">MIHPQDVRDLMVLEEQEKLRRRQDPHIRAEHPKPTDGCTILALSKCMDGKTKEDVRTALNISLFERYSKELENIEKDPNACAQLRGWHEDGSLRELAMCQFGDYNDETYSETVVHHAAFKHLGHDLISLRQVSVQVEALRDPESKLLIFGAINPNFVGCKSLRGGLDLPDDEHAIAVVNGRIWCTNLTKANGAYFSLKADKNLKIRVVDADRNIGGVVDANGKDAYLNKVYKVYRVVARKKRPAEETKKAAKAQRISPRLASTRQTT</sequence>
<dbReference type="EMBL" id="LGRX02029469">
    <property type="protein sequence ID" value="KAK3246790.1"/>
    <property type="molecule type" value="Genomic_DNA"/>
</dbReference>
<name>A0AAE0GVE6_9CHLO</name>
<dbReference type="EMBL" id="LGRX02001940">
    <property type="protein sequence ID" value="KAK3285159.1"/>
    <property type="molecule type" value="Genomic_DNA"/>
</dbReference>
<dbReference type="AlphaFoldDB" id="A0AAE0GVE6"/>
<proteinExistence type="predicted"/>
<feature type="region of interest" description="Disordered" evidence="1">
    <location>
        <begin position="242"/>
        <end position="267"/>
    </location>
</feature>
<comment type="caution">
    <text evidence="3">The sequence shown here is derived from an EMBL/GenBank/DDBJ whole genome shotgun (WGS) entry which is preliminary data.</text>
</comment>
<reference evidence="3" key="2">
    <citation type="submission" date="2023-06" db="EMBL/GenBank/DDBJ databases">
        <title>Long-read-based genome assembly of the green algal bacterivore Cymbomonas tetramitiformis.</title>
        <authorList>
            <person name="Gyaltshen Y."/>
            <person name="Rozenberg A."/>
            <person name="Paasch A."/>
            <person name="Burns J.A."/>
            <person name="Warring S."/>
            <person name="Larson R."/>
            <person name="Maurer-Alcala X."/>
            <person name="Dacks J."/>
            <person name="Kim E."/>
        </authorList>
    </citation>
    <scope>NUCLEOTIDE SEQUENCE</scope>
    <source>
        <strain evidence="3">PLY_AMNH</strain>
    </source>
</reference>
<protein>
    <submittedName>
        <fullName evidence="3">Uncharacterized protein</fullName>
    </submittedName>
</protein>
<evidence type="ECO:0000313" key="3">
    <source>
        <dbReference type="EMBL" id="KAK3285159.1"/>
    </source>
</evidence>
<evidence type="ECO:0000256" key="1">
    <source>
        <dbReference type="SAM" id="MobiDB-lite"/>
    </source>
</evidence>
<dbReference type="Proteomes" id="UP001190700">
    <property type="component" value="Unassembled WGS sequence"/>
</dbReference>
<gene>
    <name evidence="2" type="ORF">CYMTET_43686</name>
    <name evidence="3" type="ORF">CYMTET_7215</name>
</gene>
<evidence type="ECO:0000313" key="4">
    <source>
        <dbReference type="Proteomes" id="UP001190700"/>
    </source>
</evidence>
<reference evidence="3 4" key="1">
    <citation type="journal article" date="2015" name="Genome Biol. Evol.">
        <title>Comparative Genomics of a Bacterivorous Green Alga Reveals Evolutionary Causalities and Consequences of Phago-Mixotrophic Mode of Nutrition.</title>
        <authorList>
            <person name="Burns J.A."/>
            <person name="Paasch A."/>
            <person name="Narechania A."/>
            <person name="Kim E."/>
        </authorList>
    </citation>
    <scope>NUCLEOTIDE SEQUENCE [LARGE SCALE GENOMIC DNA]</scope>
    <source>
        <strain evidence="3">PLY_AMNH</strain>
    </source>
</reference>
<organism evidence="3 4">
    <name type="scientific">Cymbomonas tetramitiformis</name>
    <dbReference type="NCBI Taxonomy" id="36881"/>
    <lineage>
        <taxon>Eukaryota</taxon>
        <taxon>Viridiplantae</taxon>
        <taxon>Chlorophyta</taxon>
        <taxon>Pyramimonadophyceae</taxon>
        <taxon>Pyramimonadales</taxon>
        <taxon>Pyramimonadaceae</taxon>
        <taxon>Cymbomonas</taxon>
    </lineage>
</organism>
<evidence type="ECO:0000313" key="2">
    <source>
        <dbReference type="EMBL" id="KAK3246790.1"/>
    </source>
</evidence>
<keyword evidence="4" id="KW-1185">Reference proteome</keyword>
<accession>A0AAE0GVE6</accession>